<name>A0A9D4RKU3_DREPO</name>
<sequence length="340" mass="39869">MDRINTSSLEELNNEAARIGLSSGNNGDVEHVNNNDHADDIVVVEAYAMNEKETEAKFIQWYEDVSEERTRILAELEERKMELEKYKTAEEAYTKRIDELERTSSELLSAFEGVQKELKFLREKYEPPLENDTYFERYDTVLKDRDRLQKTVRENKDYINLLEEQVEKFRQNIDDRDKINENKTKISQSKLRDHNMLVRSTTNDGNDELGKVNKEIKSESVHIEAGHDRSSIHANISDTKLDDNFKHYNKIRLNQKSYKKDRKICDLPSITTHAKRYSSMNRVFKAEASPILCGQRHSYPGLNWGLGYKEIHGNRGVRDSFMPREYAKPFSFKAINKYII</sequence>
<evidence type="ECO:0000313" key="2">
    <source>
        <dbReference type="EMBL" id="KAH3872024.1"/>
    </source>
</evidence>
<dbReference type="EMBL" id="JAIWYP010000002">
    <property type="protein sequence ID" value="KAH3872024.1"/>
    <property type="molecule type" value="Genomic_DNA"/>
</dbReference>
<accession>A0A9D4RKU3</accession>
<dbReference type="AlphaFoldDB" id="A0A9D4RKU3"/>
<keyword evidence="1" id="KW-0175">Coiled coil</keyword>
<gene>
    <name evidence="2" type="ORF">DPMN_035237</name>
</gene>
<protein>
    <submittedName>
        <fullName evidence="2">Uncharacterized protein</fullName>
    </submittedName>
</protein>
<evidence type="ECO:0000256" key="1">
    <source>
        <dbReference type="SAM" id="Coils"/>
    </source>
</evidence>
<comment type="caution">
    <text evidence="2">The sequence shown here is derived from an EMBL/GenBank/DDBJ whole genome shotgun (WGS) entry which is preliminary data.</text>
</comment>
<feature type="coiled-coil region" evidence="1">
    <location>
        <begin position="83"/>
        <end position="117"/>
    </location>
</feature>
<evidence type="ECO:0000313" key="3">
    <source>
        <dbReference type="Proteomes" id="UP000828390"/>
    </source>
</evidence>
<organism evidence="2 3">
    <name type="scientific">Dreissena polymorpha</name>
    <name type="common">Zebra mussel</name>
    <name type="synonym">Mytilus polymorpha</name>
    <dbReference type="NCBI Taxonomy" id="45954"/>
    <lineage>
        <taxon>Eukaryota</taxon>
        <taxon>Metazoa</taxon>
        <taxon>Spiralia</taxon>
        <taxon>Lophotrochozoa</taxon>
        <taxon>Mollusca</taxon>
        <taxon>Bivalvia</taxon>
        <taxon>Autobranchia</taxon>
        <taxon>Heteroconchia</taxon>
        <taxon>Euheterodonta</taxon>
        <taxon>Imparidentia</taxon>
        <taxon>Neoheterodontei</taxon>
        <taxon>Myida</taxon>
        <taxon>Dreissenoidea</taxon>
        <taxon>Dreissenidae</taxon>
        <taxon>Dreissena</taxon>
    </lineage>
</organism>
<reference evidence="2" key="2">
    <citation type="submission" date="2020-11" db="EMBL/GenBank/DDBJ databases">
        <authorList>
            <person name="McCartney M.A."/>
            <person name="Auch B."/>
            <person name="Kono T."/>
            <person name="Mallez S."/>
            <person name="Becker A."/>
            <person name="Gohl D.M."/>
            <person name="Silverstein K.A.T."/>
            <person name="Koren S."/>
            <person name="Bechman K.B."/>
            <person name="Herman A."/>
            <person name="Abrahante J.E."/>
            <person name="Garbe J."/>
        </authorList>
    </citation>
    <scope>NUCLEOTIDE SEQUENCE</scope>
    <source>
        <strain evidence="2">Duluth1</strain>
        <tissue evidence="2">Whole animal</tissue>
    </source>
</reference>
<dbReference type="Proteomes" id="UP000828390">
    <property type="component" value="Unassembled WGS sequence"/>
</dbReference>
<proteinExistence type="predicted"/>
<reference evidence="2" key="1">
    <citation type="journal article" date="2019" name="bioRxiv">
        <title>The Genome of the Zebra Mussel, Dreissena polymorpha: A Resource for Invasive Species Research.</title>
        <authorList>
            <person name="McCartney M.A."/>
            <person name="Auch B."/>
            <person name="Kono T."/>
            <person name="Mallez S."/>
            <person name="Zhang Y."/>
            <person name="Obille A."/>
            <person name="Becker A."/>
            <person name="Abrahante J.E."/>
            <person name="Garbe J."/>
            <person name="Badalamenti J.P."/>
            <person name="Herman A."/>
            <person name="Mangelson H."/>
            <person name="Liachko I."/>
            <person name="Sullivan S."/>
            <person name="Sone E.D."/>
            <person name="Koren S."/>
            <person name="Silverstein K.A.T."/>
            <person name="Beckman K.B."/>
            <person name="Gohl D.M."/>
        </authorList>
    </citation>
    <scope>NUCLEOTIDE SEQUENCE</scope>
    <source>
        <strain evidence="2">Duluth1</strain>
        <tissue evidence="2">Whole animal</tissue>
    </source>
</reference>
<keyword evidence="3" id="KW-1185">Reference proteome</keyword>
<feature type="coiled-coil region" evidence="1">
    <location>
        <begin position="145"/>
        <end position="172"/>
    </location>
</feature>